<reference evidence="1" key="2">
    <citation type="journal article" date="2022" name="New Phytol.">
        <title>Evolutionary transition to the ectomycorrhizal habit in the genomes of a hyperdiverse lineage of mushroom-forming fungi.</title>
        <authorList>
            <person name="Looney B."/>
            <person name="Miyauchi S."/>
            <person name="Morin E."/>
            <person name="Drula E."/>
            <person name="Courty P.E."/>
            <person name="Kohler A."/>
            <person name="Kuo A."/>
            <person name="LaButti K."/>
            <person name="Pangilinan J."/>
            <person name="Lipzen A."/>
            <person name="Riley R."/>
            <person name="Andreopoulos W."/>
            <person name="He G."/>
            <person name="Johnson J."/>
            <person name="Nolan M."/>
            <person name="Tritt A."/>
            <person name="Barry K.W."/>
            <person name="Grigoriev I.V."/>
            <person name="Nagy L.G."/>
            <person name="Hibbett D."/>
            <person name="Henrissat B."/>
            <person name="Matheny P.B."/>
            <person name="Labbe J."/>
            <person name="Martin F.M."/>
        </authorList>
    </citation>
    <scope>NUCLEOTIDE SEQUENCE</scope>
    <source>
        <strain evidence="1">FP105234-sp</strain>
    </source>
</reference>
<protein>
    <submittedName>
        <fullName evidence="1">Uncharacterized protein</fullName>
    </submittedName>
</protein>
<comment type="caution">
    <text evidence="1">The sequence shown here is derived from an EMBL/GenBank/DDBJ whole genome shotgun (WGS) entry which is preliminary data.</text>
</comment>
<evidence type="ECO:0000313" key="2">
    <source>
        <dbReference type="Proteomes" id="UP000814033"/>
    </source>
</evidence>
<reference evidence="1" key="1">
    <citation type="submission" date="2021-02" db="EMBL/GenBank/DDBJ databases">
        <authorList>
            <consortium name="DOE Joint Genome Institute"/>
            <person name="Ahrendt S."/>
            <person name="Looney B.P."/>
            <person name="Miyauchi S."/>
            <person name="Morin E."/>
            <person name="Drula E."/>
            <person name="Courty P.E."/>
            <person name="Chicoki N."/>
            <person name="Fauchery L."/>
            <person name="Kohler A."/>
            <person name="Kuo A."/>
            <person name="Labutti K."/>
            <person name="Pangilinan J."/>
            <person name="Lipzen A."/>
            <person name="Riley R."/>
            <person name="Andreopoulos W."/>
            <person name="He G."/>
            <person name="Johnson J."/>
            <person name="Barry K.W."/>
            <person name="Grigoriev I.V."/>
            <person name="Nagy L."/>
            <person name="Hibbett D."/>
            <person name="Henrissat B."/>
            <person name="Matheny P.B."/>
            <person name="Labbe J."/>
            <person name="Martin F."/>
        </authorList>
    </citation>
    <scope>NUCLEOTIDE SEQUENCE</scope>
    <source>
        <strain evidence="1">FP105234-sp</strain>
    </source>
</reference>
<dbReference type="Proteomes" id="UP000814033">
    <property type="component" value="Unassembled WGS sequence"/>
</dbReference>
<gene>
    <name evidence="1" type="ORF">FA95DRAFT_977142</name>
</gene>
<name>A0ACB8RYU0_9AGAM</name>
<evidence type="ECO:0000313" key="1">
    <source>
        <dbReference type="EMBL" id="KAI0048987.1"/>
    </source>
</evidence>
<dbReference type="EMBL" id="MU275879">
    <property type="protein sequence ID" value="KAI0048987.1"/>
    <property type="molecule type" value="Genomic_DNA"/>
</dbReference>
<sequence length="353" mass="38985">MHPSPPSLTQDQVDRLWRSYLNTYNIAIDQAWTSYEGRRIDLAALQWTVSGLGGYERVTSAAASDGWAVIGASLGFVHFPAHDAVPAKCAPALAQRLQAVYAKYLVAFDQAYRASWAKHLAECKCAQDGRGTPTPQPTAAQQNVHGAQGMRRPQANGGIGGQLNHPPHAGPSSTPNAVNKAEQPIHDVQRSWAASKNLDVAPTHQISASQKEQYNDTLGRLISQLDELERQLPLYHAFVRNEDTVRKILAISVTARYQSEQLSTANPRFILDMKSVRVLLQQVASANARFKNAMITAREPYIRTVHGAALPTQQPPQSHSPGRVAWRYVENDQYDEEAFVERMLLDDGAVEAY</sequence>
<proteinExistence type="predicted"/>
<accession>A0ACB8RYU0</accession>
<organism evidence="1 2">
    <name type="scientific">Auriscalpium vulgare</name>
    <dbReference type="NCBI Taxonomy" id="40419"/>
    <lineage>
        <taxon>Eukaryota</taxon>
        <taxon>Fungi</taxon>
        <taxon>Dikarya</taxon>
        <taxon>Basidiomycota</taxon>
        <taxon>Agaricomycotina</taxon>
        <taxon>Agaricomycetes</taxon>
        <taxon>Russulales</taxon>
        <taxon>Auriscalpiaceae</taxon>
        <taxon>Auriscalpium</taxon>
    </lineage>
</organism>
<keyword evidence="2" id="KW-1185">Reference proteome</keyword>